<keyword evidence="2" id="KW-0812">Transmembrane</keyword>
<evidence type="ECO:0000313" key="3">
    <source>
        <dbReference type="EnsemblMetazoa" id="ENSAATROPP011994"/>
    </source>
</evidence>
<sequence length="98" mass="11357">MVSTRFEVNSSPLLRYPRSIFFIISNEFSERFNYCGMRAVLALYLTQKLAYSTDTATVIYHVFKSLMYFFPMIGAILADSWLGKYKTILYLSMVYCAG</sequence>
<keyword evidence="4" id="KW-1185">Reference proteome</keyword>
<keyword evidence="1" id="KW-0813">Transport</keyword>
<name>A0AAG5DMK1_ANOAO</name>
<dbReference type="InterPro" id="IPR018456">
    <property type="entry name" value="PTR2_symporter_CS"/>
</dbReference>
<protein>
    <submittedName>
        <fullName evidence="3">Uncharacterized protein</fullName>
    </submittedName>
</protein>
<dbReference type="GO" id="GO:0006857">
    <property type="term" value="P:oligopeptide transport"/>
    <property type="evidence" value="ECO:0007669"/>
    <property type="project" value="InterPro"/>
</dbReference>
<evidence type="ECO:0000313" key="4">
    <source>
        <dbReference type="Proteomes" id="UP000075880"/>
    </source>
</evidence>
<dbReference type="AlphaFoldDB" id="A0AAG5DMK1"/>
<keyword evidence="2" id="KW-1133">Transmembrane helix</keyword>
<dbReference type="PROSITE" id="PS01022">
    <property type="entry name" value="PTR2_1"/>
    <property type="match status" value="1"/>
</dbReference>
<dbReference type="GO" id="GO:0016020">
    <property type="term" value="C:membrane"/>
    <property type="evidence" value="ECO:0007669"/>
    <property type="project" value="InterPro"/>
</dbReference>
<proteinExistence type="predicted"/>
<reference evidence="3" key="1">
    <citation type="submission" date="2024-04" db="UniProtKB">
        <authorList>
            <consortium name="EnsemblMetazoa"/>
        </authorList>
    </citation>
    <scope>IDENTIFICATION</scope>
    <source>
        <strain evidence="3">EBRO</strain>
    </source>
</reference>
<keyword evidence="1" id="KW-0653">Protein transport</keyword>
<accession>A0AAG5DMK1</accession>
<dbReference type="EnsemblMetazoa" id="ENSAATROPT013195">
    <property type="protein sequence ID" value="ENSAATROPP011994"/>
    <property type="gene ID" value="ENSAATROPG010734"/>
</dbReference>
<dbReference type="Gene3D" id="1.20.1250.20">
    <property type="entry name" value="MFS general substrate transporter like domains"/>
    <property type="match status" value="1"/>
</dbReference>
<keyword evidence="2" id="KW-0472">Membrane</keyword>
<dbReference type="PANTHER" id="PTHR11654">
    <property type="entry name" value="OLIGOPEPTIDE TRANSPORTER-RELATED"/>
    <property type="match status" value="1"/>
</dbReference>
<dbReference type="GO" id="GO:0022857">
    <property type="term" value="F:transmembrane transporter activity"/>
    <property type="evidence" value="ECO:0007669"/>
    <property type="project" value="InterPro"/>
</dbReference>
<dbReference type="InterPro" id="IPR036259">
    <property type="entry name" value="MFS_trans_sf"/>
</dbReference>
<organism evidence="3 4">
    <name type="scientific">Anopheles atroparvus</name>
    <name type="common">European mosquito</name>
    <dbReference type="NCBI Taxonomy" id="41427"/>
    <lineage>
        <taxon>Eukaryota</taxon>
        <taxon>Metazoa</taxon>
        <taxon>Ecdysozoa</taxon>
        <taxon>Arthropoda</taxon>
        <taxon>Hexapoda</taxon>
        <taxon>Insecta</taxon>
        <taxon>Pterygota</taxon>
        <taxon>Neoptera</taxon>
        <taxon>Endopterygota</taxon>
        <taxon>Diptera</taxon>
        <taxon>Nematocera</taxon>
        <taxon>Culicoidea</taxon>
        <taxon>Culicidae</taxon>
        <taxon>Anophelinae</taxon>
        <taxon>Anopheles</taxon>
    </lineage>
</organism>
<feature type="transmembrane region" description="Helical" evidence="2">
    <location>
        <begin position="58"/>
        <end position="78"/>
    </location>
</feature>
<evidence type="ECO:0000256" key="2">
    <source>
        <dbReference type="SAM" id="Phobius"/>
    </source>
</evidence>
<keyword evidence="1" id="KW-0571">Peptide transport</keyword>
<evidence type="ECO:0000256" key="1">
    <source>
        <dbReference type="ARBA" id="ARBA00022856"/>
    </source>
</evidence>
<dbReference type="Proteomes" id="UP000075880">
    <property type="component" value="Unassembled WGS sequence"/>
</dbReference>